<feature type="compositionally biased region" description="Basic and acidic residues" evidence="5">
    <location>
        <begin position="416"/>
        <end position="427"/>
    </location>
</feature>
<feature type="coiled-coil region" evidence="4">
    <location>
        <begin position="254"/>
        <end position="369"/>
    </location>
</feature>
<evidence type="ECO:0000313" key="6">
    <source>
        <dbReference type="EMBL" id="KAF6457346.1"/>
    </source>
</evidence>
<dbReference type="Proteomes" id="UP000593571">
    <property type="component" value="Unassembled WGS sequence"/>
</dbReference>
<dbReference type="PANTHER" id="PTHR19354:SF4">
    <property type="entry name" value="ZIPPER PUTATIVE TUMOR SUPPRESSOR 2-RELATED"/>
    <property type="match status" value="1"/>
</dbReference>
<feature type="region of interest" description="Disordered" evidence="5">
    <location>
        <begin position="416"/>
        <end position="439"/>
    </location>
</feature>
<feature type="region of interest" description="Disordered" evidence="5">
    <location>
        <begin position="1"/>
        <end position="52"/>
    </location>
</feature>
<keyword evidence="2" id="KW-0963">Cytoplasm</keyword>
<feature type="region of interest" description="Disordered" evidence="5">
    <location>
        <begin position="145"/>
        <end position="227"/>
    </location>
</feature>
<accession>A0A7J8GBN1</accession>
<comment type="caution">
    <text evidence="6">The sequence shown here is derived from an EMBL/GenBank/DDBJ whole genome shotgun (WGS) entry which is preliminary data.</text>
</comment>
<keyword evidence="7" id="KW-1185">Reference proteome</keyword>
<feature type="region of interest" description="Disordered" evidence="5">
    <location>
        <begin position="92"/>
        <end position="132"/>
    </location>
</feature>
<evidence type="ECO:0000256" key="3">
    <source>
        <dbReference type="ARBA" id="ARBA00023054"/>
    </source>
</evidence>
<dbReference type="GO" id="GO:0005737">
    <property type="term" value="C:cytoplasm"/>
    <property type="evidence" value="ECO:0007669"/>
    <property type="project" value="UniProtKB-SubCell"/>
</dbReference>
<name>A0A7J8GBN1_ROUAE</name>
<gene>
    <name evidence="6" type="ORF">HJG63_012856</name>
</gene>
<evidence type="ECO:0000313" key="7">
    <source>
        <dbReference type="Proteomes" id="UP000593571"/>
    </source>
</evidence>
<organism evidence="6 7">
    <name type="scientific">Rousettus aegyptiacus</name>
    <name type="common">Egyptian fruit bat</name>
    <name type="synonym">Pteropus aegyptiacus</name>
    <dbReference type="NCBI Taxonomy" id="9407"/>
    <lineage>
        <taxon>Eukaryota</taxon>
        <taxon>Metazoa</taxon>
        <taxon>Chordata</taxon>
        <taxon>Craniata</taxon>
        <taxon>Vertebrata</taxon>
        <taxon>Euteleostomi</taxon>
        <taxon>Mammalia</taxon>
        <taxon>Eutheria</taxon>
        <taxon>Laurasiatheria</taxon>
        <taxon>Chiroptera</taxon>
        <taxon>Yinpterochiroptera</taxon>
        <taxon>Pteropodoidea</taxon>
        <taxon>Pteropodidae</taxon>
        <taxon>Rousettinae</taxon>
        <taxon>Rousettus</taxon>
    </lineage>
</organism>
<comment type="subcellular location">
    <subcellularLocation>
        <location evidence="1">Cytoplasm</location>
    </subcellularLocation>
</comment>
<feature type="compositionally biased region" description="Pro residues" evidence="5">
    <location>
        <begin position="213"/>
        <end position="224"/>
    </location>
</feature>
<dbReference type="PANTHER" id="PTHR19354">
    <property type="entry name" value="ZIPPER PUTATIVE TUMOR SUPPRESSOR 2 HOMOLOG-LIKE PROTEIN-RELATED"/>
    <property type="match status" value="1"/>
</dbReference>
<feature type="compositionally biased region" description="Acidic residues" evidence="5">
    <location>
        <begin position="430"/>
        <end position="439"/>
    </location>
</feature>
<feature type="compositionally biased region" description="Low complexity" evidence="5">
    <location>
        <begin position="1"/>
        <end position="25"/>
    </location>
</feature>
<dbReference type="InterPro" id="IPR045329">
    <property type="entry name" value="LZTS"/>
</dbReference>
<reference evidence="6 7" key="1">
    <citation type="journal article" date="2020" name="Nature">
        <title>Six reference-quality genomes reveal evolution of bat adaptations.</title>
        <authorList>
            <person name="Jebb D."/>
            <person name="Huang Z."/>
            <person name="Pippel M."/>
            <person name="Hughes G.M."/>
            <person name="Lavrichenko K."/>
            <person name="Devanna P."/>
            <person name="Winkler S."/>
            <person name="Jermiin L.S."/>
            <person name="Skirmuntt E.C."/>
            <person name="Katzourakis A."/>
            <person name="Burkitt-Gray L."/>
            <person name="Ray D.A."/>
            <person name="Sullivan K.A.M."/>
            <person name="Roscito J.G."/>
            <person name="Kirilenko B.M."/>
            <person name="Davalos L.M."/>
            <person name="Corthals A.P."/>
            <person name="Power M.L."/>
            <person name="Jones G."/>
            <person name="Ransome R.D."/>
            <person name="Dechmann D.K.N."/>
            <person name="Locatelli A.G."/>
            <person name="Puechmaille S.J."/>
            <person name="Fedrigo O."/>
            <person name="Jarvis E.D."/>
            <person name="Hiller M."/>
            <person name="Vernes S.C."/>
            <person name="Myers E.W."/>
            <person name="Teeling E.C."/>
        </authorList>
    </citation>
    <scope>NUCLEOTIDE SEQUENCE [LARGE SCALE GENOMIC DNA]</scope>
    <source>
        <strain evidence="6">MRouAeg1</strain>
        <tissue evidence="6">Muscle</tissue>
    </source>
</reference>
<evidence type="ECO:0000256" key="2">
    <source>
        <dbReference type="ARBA" id="ARBA00022490"/>
    </source>
</evidence>
<evidence type="ECO:0000256" key="1">
    <source>
        <dbReference type="ARBA" id="ARBA00004496"/>
    </source>
</evidence>
<dbReference type="AlphaFoldDB" id="A0A7J8GBN1"/>
<keyword evidence="3 4" id="KW-0175">Coiled coil</keyword>
<evidence type="ECO:0000256" key="5">
    <source>
        <dbReference type="SAM" id="MobiDB-lite"/>
    </source>
</evidence>
<dbReference type="EMBL" id="JACASE010000006">
    <property type="protein sequence ID" value="KAF6457346.1"/>
    <property type="molecule type" value="Genomic_DNA"/>
</dbReference>
<dbReference type="Pfam" id="PF06818">
    <property type="entry name" value="Fez1"/>
    <property type="match status" value="1"/>
</dbReference>
<feature type="compositionally biased region" description="Low complexity" evidence="5">
    <location>
        <begin position="157"/>
        <end position="185"/>
    </location>
</feature>
<protein>
    <submittedName>
        <fullName evidence="6">Leucine zipper tumor suppressor 2</fullName>
    </submittedName>
</protein>
<feature type="compositionally biased region" description="Gly residues" evidence="5">
    <location>
        <begin position="186"/>
        <end position="197"/>
    </location>
</feature>
<evidence type="ECO:0000256" key="4">
    <source>
        <dbReference type="SAM" id="Coils"/>
    </source>
</evidence>
<sequence>MAIVQTLPVPLEPTPEATTAPQAPAMGSVSSLISGRPCPGGPAPTRHHGPPGPTFFRQQDGLLRGGYEAQEPLCPAVPPRKTVPGTTFTYINEDFRTESPPSPSSDIEDAREQRARNAHLRGPPPKLIPVSGKLEKNMEKILIRPSGHLPSHGPGRGALPGPARGAPAGPSHSDSGRSSSSKSTGSMGGRVAGGFLGNGPRASPDSSSCGERSPPPPPPPPPPSDEALLHCVLEGKLRDREAELQQLRDSLDDSEVYEERQRHWQREREALREDGAAQAQRAQRAQQLLQLQVFQLQQEKRQLQDDFVQLLQEREQLERRCASFEREQRELGPRLEETKWEVCQKSGEISLLKQQLKESQAELVQKGSELVALRVALREARAALRVSEGRARGLQEAARARELELETCSQELQRHRQEAERLREKAGQLDTEEITATEI</sequence>
<dbReference type="GO" id="GO:0090090">
    <property type="term" value="P:negative regulation of canonical Wnt signaling pathway"/>
    <property type="evidence" value="ECO:0007669"/>
    <property type="project" value="TreeGrafter"/>
</dbReference>
<proteinExistence type="predicted"/>